<organism evidence="1 2">
    <name type="scientific">Benzoatithermus flavus</name>
    <dbReference type="NCBI Taxonomy" id="3108223"/>
    <lineage>
        <taxon>Bacteria</taxon>
        <taxon>Pseudomonadati</taxon>
        <taxon>Pseudomonadota</taxon>
        <taxon>Alphaproteobacteria</taxon>
        <taxon>Geminicoccales</taxon>
        <taxon>Geminicoccaceae</taxon>
        <taxon>Benzoatithermus</taxon>
    </lineage>
</organism>
<comment type="caution">
    <text evidence="1">The sequence shown here is derived from an EMBL/GenBank/DDBJ whole genome shotgun (WGS) entry which is preliminary data.</text>
</comment>
<evidence type="ECO:0000313" key="2">
    <source>
        <dbReference type="Proteomes" id="UP001375743"/>
    </source>
</evidence>
<dbReference type="PANTHER" id="PTHR11941:SF54">
    <property type="entry name" value="ENOYL-COA HYDRATASE, MITOCHONDRIAL"/>
    <property type="match status" value="1"/>
</dbReference>
<dbReference type="Gene3D" id="6.20.390.30">
    <property type="match status" value="1"/>
</dbReference>
<dbReference type="Gene3D" id="3.90.226.10">
    <property type="entry name" value="2-enoyl-CoA Hydratase, Chain A, domain 1"/>
    <property type="match status" value="1"/>
</dbReference>
<dbReference type="CDD" id="cd06558">
    <property type="entry name" value="crotonase-like"/>
    <property type="match status" value="1"/>
</dbReference>
<reference evidence="1 2" key="1">
    <citation type="submission" date="2024-01" db="EMBL/GenBank/DDBJ databases">
        <title>Multi-omics insights into the function and evolution of sodium benzoate biodegradation pathways in Benzoatithermus flavus gen. nov., sp. nov. from hot spring.</title>
        <authorList>
            <person name="Hu C.-J."/>
            <person name="Li W.-J."/>
        </authorList>
    </citation>
    <scope>NUCLEOTIDE SEQUENCE [LARGE SCALE GENOMIC DNA]</scope>
    <source>
        <strain evidence="1 2">SYSU G07066</strain>
    </source>
</reference>
<dbReference type="RefSeq" id="WP_418158056.1">
    <property type="nucleotide sequence ID" value="NZ_JBBLZC010000002.1"/>
</dbReference>
<sequence>MAVARSELRTLIGRVDNDNAPDSLPVRPAVPVRPPRVRPDALELEYDNILTRLEPETGILWAWMRHPERACFTPGLMADGRHFQEWLRATFGGRRREEMPFRHLVWASRATSAWSLGGDLATFTRLIRAADEAGLRAYAYRSIDVLHDNYQALDLPIMTVALVQGDAIGGGFEAMLTNDLVVAERSARFGLPEILFDLFPGMGAYSLLRRRVGERTARTLIEDGKTRSADELLELGLVDIVCDPGEGEAVLRRHLAERAHRFGVDLTLKRVRRRSDPLGRSELIDIVDLWVEQALCLGEASLRRMDCLARHQERRRAGR</sequence>
<protein>
    <submittedName>
        <fullName evidence="1">Crotonase/enoyl-CoA hydratase family protein</fullName>
    </submittedName>
</protein>
<evidence type="ECO:0000313" key="1">
    <source>
        <dbReference type="EMBL" id="MEK0082208.1"/>
    </source>
</evidence>
<proteinExistence type="predicted"/>
<keyword evidence="2" id="KW-1185">Reference proteome</keyword>
<dbReference type="InterPro" id="IPR001753">
    <property type="entry name" value="Enoyl-CoA_hydra/iso"/>
</dbReference>
<gene>
    <name evidence="1" type="ORF">U1T56_03520</name>
</gene>
<accession>A0ABU8XM27</accession>
<dbReference type="EMBL" id="JBBLZC010000002">
    <property type="protein sequence ID" value="MEK0082208.1"/>
    <property type="molecule type" value="Genomic_DNA"/>
</dbReference>
<dbReference type="InterPro" id="IPR029045">
    <property type="entry name" value="ClpP/crotonase-like_dom_sf"/>
</dbReference>
<dbReference type="NCBIfam" id="NF006452">
    <property type="entry name" value="PRK08788.1"/>
    <property type="match status" value="1"/>
</dbReference>
<name>A0ABU8XM27_9PROT</name>
<dbReference type="SUPFAM" id="SSF52096">
    <property type="entry name" value="ClpP/crotonase"/>
    <property type="match status" value="1"/>
</dbReference>
<dbReference type="Pfam" id="PF00378">
    <property type="entry name" value="ECH_1"/>
    <property type="match status" value="1"/>
</dbReference>
<dbReference type="Proteomes" id="UP001375743">
    <property type="component" value="Unassembled WGS sequence"/>
</dbReference>
<dbReference type="PANTHER" id="PTHR11941">
    <property type="entry name" value="ENOYL-COA HYDRATASE-RELATED"/>
    <property type="match status" value="1"/>
</dbReference>